<accession>A0A158RFA5</accession>
<dbReference type="STRING" id="6205.A0A158RFA5"/>
<dbReference type="InterPro" id="IPR038511">
    <property type="entry name" value="TAP42/TAP46-like_sf"/>
</dbReference>
<evidence type="ECO:0000313" key="2">
    <source>
        <dbReference type="EMBL" id="VDM34114.1"/>
    </source>
</evidence>
<protein>
    <submittedName>
        <fullName evidence="4">TAP42-like protein</fullName>
    </submittedName>
</protein>
<reference evidence="4" key="1">
    <citation type="submission" date="2016-04" db="UniProtKB">
        <authorList>
            <consortium name="WormBaseParasite"/>
        </authorList>
    </citation>
    <scope>IDENTIFICATION</scope>
</reference>
<feature type="compositionally biased region" description="Basic and acidic residues" evidence="1">
    <location>
        <begin position="447"/>
        <end position="470"/>
    </location>
</feature>
<reference evidence="2 3" key="2">
    <citation type="submission" date="2018-11" db="EMBL/GenBank/DDBJ databases">
        <authorList>
            <consortium name="Pathogen Informatics"/>
        </authorList>
    </citation>
    <scope>NUCLEOTIDE SEQUENCE [LARGE SCALE GENOMIC DNA]</scope>
</reference>
<dbReference type="Proteomes" id="UP000274429">
    <property type="component" value="Unassembled WGS sequence"/>
</dbReference>
<dbReference type="Gene3D" id="1.25.40.540">
    <property type="entry name" value="TAP42-like family"/>
    <property type="match status" value="1"/>
</dbReference>
<dbReference type="GO" id="GO:0005829">
    <property type="term" value="C:cytosol"/>
    <property type="evidence" value="ECO:0007669"/>
    <property type="project" value="TreeGrafter"/>
</dbReference>
<proteinExistence type="predicted"/>
<dbReference type="AlphaFoldDB" id="A0A158RFA5"/>
<keyword evidence="3" id="KW-1185">Reference proteome</keyword>
<gene>
    <name evidence="2" type="ORF">TTAC_LOCUS9343</name>
</gene>
<dbReference type="GO" id="GO:0035303">
    <property type="term" value="P:regulation of dephosphorylation"/>
    <property type="evidence" value="ECO:0007669"/>
    <property type="project" value="TreeGrafter"/>
</dbReference>
<dbReference type="GO" id="GO:0009966">
    <property type="term" value="P:regulation of signal transduction"/>
    <property type="evidence" value="ECO:0007669"/>
    <property type="project" value="InterPro"/>
</dbReference>
<dbReference type="Pfam" id="PF04177">
    <property type="entry name" value="TAP42"/>
    <property type="match status" value="1"/>
</dbReference>
<dbReference type="PANTHER" id="PTHR10933:SF9">
    <property type="entry name" value="IMMUNOGLOBULIN-BINDING PROTEIN 1"/>
    <property type="match status" value="1"/>
</dbReference>
<sequence>MQSGSTLQSLFALILENYVKIKKFEIVSTDDKFKELLKESCTICQKAIQMVNQIELFSKNETLEDLSTQSIRYLTLPAFLAFFTSQKSDREERVTMLKLAQHWSLFSDNANLKTMPPALRRDPNVVREEKIRAYKVKKALEQRVENFLSFDSPRVDDETLREESLALVRYWAYTAVEELKLIGEEVAILSRFSGSQGPSPPSSPTHITRRPPLLITREKIRAAVFGAGYPSLPTMTLDQFVELQVQQGLIPPPHSEKGNKLGSEEGIWRRFSPSESVEVKQEAETRAAREDALEDAYSEEQRTKARNFDEFKDEHRRGSGNRANLFASKDLPEIVTDRIICSLSPFRTTVVCQQKAQARRSADDDDDLRDREDEAPQVVAGIGVSESEAIEFSQRNLVKRQPQARELVSAGEDKPTTKEIEAEQSGRVIFRKPRVKEDSKVTGVKGAKNERKKETEKPKRTAVVQKDKKQGGSLSFSYEDDEDEDD</sequence>
<feature type="region of interest" description="Disordered" evidence="1">
    <location>
        <begin position="402"/>
        <end position="486"/>
    </location>
</feature>
<evidence type="ECO:0000313" key="4">
    <source>
        <dbReference type="WBParaSite" id="TTAC_0000935801-mRNA-1"/>
    </source>
</evidence>
<dbReference type="OrthoDB" id="10261753at2759"/>
<dbReference type="WBParaSite" id="TTAC_0000935801-mRNA-1">
    <property type="protein sequence ID" value="TTAC_0000935801-mRNA-1"/>
    <property type="gene ID" value="TTAC_0000935801"/>
</dbReference>
<organism evidence="4">
    <name type="scientific">Hydatigena taeniaeformis</name>
    <name type="common">Feline tapeworm</name>
    <name type="synonym">Taenia taeniaeformis</name>
    <dbReference type="NCBI Taxonomy" id="6205"/>
    <lineage>
        <taxon>Eukaryota</taxon>
        <taxon>Metazoa</taxon>
        <taxon>Spiralia</taxon>
        <taxon>Lophotrochozoa</taxon>
        <taxon>Platyhelminthes</taxon>
        <taxon>Cestoda</taxon>
        <taxon>Eucestoda</taxon>
        <taxon>Cyclophyllidea</taxon>
        <taxon>Taeniidae</taxon>
        <taxon>Hydatigera</taxon>
    </lineage>
</organism>
<evidence type="ECO:0000313" key="3">
    <source>
        <dbReference type="Proteomes" id="UP000274429"/>
    </source>
</evidence>
<dbReference type="GO" id="GO:0051721">
    <property type="term" value="F:protein phosphatase 2A binding"/>
    <property type="evidence" value="ECO:0007669"/>
    <property type="project" value="TreeGrafter"/>
</dbReference>
<feature type="compositionally biased region" description="Basic and acidic residues" evidence="1">
    <location>
        <begin position="411"/>
        <end position="421"/>
    </location>
</feature>
<dbReference type="EMBL" id="UYWX01020769">
    <property type="protein sequence ID" value="VDM34114.1"/>
    <property type="molecule type" value="Genomic_DNA"/>
</dbReference>
<name>A0A158RFA5_HYDTA</name>
<evidence type="ECO:0000256" key="1">
    <source>
        <dbReference type="SAM" id="MobiDB-lite"/>
    </source>
</evidence>
<dbReference type="PANTHER" id="PTHR10933">
    <property type="entry name" value="IMMUNOGLOBULIN-BINDING PROTEIN 1"/>
    <property type="match status" value="1"/>
</dbReference>
<dbReference type="InterPro" id="IPR007304">
    <property type="entry name" value="TAP46-like"/>
</dbReference>
<feature type="region of interest" description="Disordered" evidence="1">
    <location>
        <begin position="353"/>
        <end position="381"/>
    </location>
</feature>